<sequence length="123" mass="13088">MKALVDPLAQPDGPDRQAGALFAQDPVGHRTDFGHVNDLLAVLRFAQNPRDRLAGFRVLHLVPGVGPGTAGIEIQVPVSAGRFGEGWARPPKGKCGSHAFSFQAKRSGRKVASIGWRTPVTIS</sequence>
<comment type="caution">
    <text evidence="1">The sequence shown here is derived from an EMBL/GenBank/DDBJ whole genome shotgun (WGS) entry which is preliminary data.</text>
</comment>
<evidence type="ECO:0000313" key="2">
    <source>
        <dbReference type="Proteomes" id="UP000284476"/>
    </source>
</evidence>
<name>A0A443JC44_9RHOB</name>
<organism evidence="1 2">
    <name type="scientific">Paenirhodobacter populi</name>
    <dbReference type="NCBI Taxonomy" id="2306993"/>
    <lineage>
        <taxon>Bacteria</taxon>
        <taxon>Pseudomonadati</taxon>
        <taxon>Pseudomonadota</taxon>
        <taxon>Alphaproteobacteria</taxon>
        <taxon>Rhodobacterales</taxon>
        <taxon>Rhodobacter group</taxon>
        <taxon>Paenirhodobacter</taxon>
    </lineage>
</organism>
<gene>
    <name evidence="1" type="ORF">D2T30_17110</name>
</gene>
<dbReference type="AlphaFoldDB" id="A0A443JC44"/>
<dbReference type="Proteomes" id="UP000284476">
    <property type="component" value="Unassembled WGS sequence"/>
</dbReference>
<protein>
    <submittedName>
        <fullName evidence="1">Uncharacterized protein</fullName>
    </submittedName>
</protein>
<reference evidence="1 2" key="1">
    <citation type="submission" date="2019-01" db="EMBL/GenBank/DDBJ databases">
        <title>Sinorhodobacter populi sp. nov. isolated from the symptomatic bark tissue of Populus euramericana canker.</title>
        <authorList>
            <person name="Xu G."/>
        </authorList>
    </citation>
    <scope>NUCLEOTIDE SEQUENCE [LARGE SCALE GENOMIC DNA]</scope>
    <source>
        <strain evidence="1 2">SK2B-1</strain>
    </source>
</reference>
<proteinExistence type="predicted"/>
<accession>A0A443JC44</accession>
<dbReference type="EMBL" id="SAUZ01000021">
    <property type="protein sequence ID" value="RWR18129.1"/>
    <property type="molecule type" value="Genomic_DNA"/>
</dbReference>
<evidence type="ECO:0000313" key="1">
    <source>
        <dbReference type="EMBL" id="RWR18129.1"/>
    </source>
</evidence>
<reference evidence="1 2" key="2">
    <citation type="submission" date="2019-01" db="EMBL/GenBank/DDBJ databases">
        <authorList>
            <person name="Li Y."/>
        </authorList>
    </citation>
    <scope>NUCLEOTIDE SEQUENCE [LARGE SCALE GENOMIC DNA]</scope>
    <source>
        <strain evidence="1 2">SK2B-1</strain>
    </source>
</reference>